<dbReference type="Gene3D" id="1.50.10.10">
    <property type="match status" value="1"/>
</dbReference>
<dbReference type="InterPro" id="IPR008928">
    <property type="entry name" value="6-hairpin_glycosidase_sf"/>
</dbReference>
<organism evidence="2 3">
    <name type="scientific">Nibricoccus aquaticus</name>
    <dbReference type="NCBI Taxonomy" id="2576891"/>
    <lineage>
        <taxon>Bacteria</taxon>
        <taxon>Pseudomonadati</taxon>
        <taxon>Verrucomicrobiota</taxon>
        <taxon>Opitutia</taxon>
        <taxon>Opitutales</taxon>
        <taxon>Opitutaceae</taxon>
        <taxon>Nibricoccus</taxon>
    </lineage>
</organism>
<evidence type="ECO:0000313" key="2">
    <source>
        <dbReference type="EMBL" id="ATC63551.1"/>
    </source>
</evidence>
<reference evidence="2 3" key="1">
    <citation type="submission" date="2017-09" db="EMBL/GenBank/DDBJ databases">
        <title>Complete genome sequence of Verrucomicrobial strain HZ-65, isolated from freshwater.</title>
        <authorList>
            <person name="Choi A."/>
        </authorList>
    </citation>
    <scope>NUCLEOTIDE SEQUENCE [LARGE SCALE GENOMIC DNA]</scope>
    <source>
        <strain evidence="2 3">HZ-65</strain>
    </source>
</reference>
<name>A0A290QGS5_9BACT</name>
<dbReference type="PANTHER" id="PTHR33886">
    <property type="entry name" value="UNSATURATED RHAMNOGALACTURONAN HYDROLASE (EUROFUNG)"/>
    <property type="match status" value="1"/>
</dbReference>
<accession>A0A290QGS5</accession>
<evidence type="ECO:0000313" key="3">
    <source>
        <dbReference type="Proteomes" id="UP000217265"/>
    </source>
</evidence>
<protein>
    <submittedName>
        <fullName evidence="2">Family 88 glycosyl hydrolase</fullName>
    </submittedName>
</protein>
<dbReference type="SUPFAM" id="SSF48208">
    <property type="entry name" value="Six-hairpin glycosidases"/>
    <property type="match status" value="1"/>
</dbReference>
<dbReference type="KEGG" id="vbh:CMV30_06055"/>
<sequence>MNSARIFSHFRNHSRSFLTAAFIAAFGTVQLIAQTAQPDTATVMRRVFDWQVAHPWSTQHPVDHRWGTRGWVHGAFLTGVMEAFRATNDPAYLDFSRVTSEKNSWQPGSRPRHADDHIVSQTYLELNALAPSAPQIAPTRAVIDKLIAEKPAGRELWHWCDALYMAPPTFAKLTQATGDPRYLDEMDRLYWDVYDALYDPAEKLFYRDKNFLKPREGKKIFWSRGNGWVLAGLARLLDAMPSDHISRPRYVALFRDMSARLLALQPTDGLWRADLLHPAGPHGEVSGSAFFCYAFAWGINQGILPAAEYRPAVDRTWSALLACVDADGKLGWVQPIGYAPGAYDATTSQEYGAGAFLAAGSQMLKLP</sequence>
<keyword evidence="1 2" id="KW-0378">Hydrolase</keyword>
<proteinExistence type="predicted"/>
<dbReference type="GO" id="GO:0016787">
    <property type="term" value="F:hydrolase activity"/>
    <property type="evidence" value="ECO:0007669"/>
    <property type="project" value="UniProtKB-KW"/>
</dbReference>
<dbReference type="InterPro" id="IPR010905">
    <property type="entry name" value="Glyco_hydro_88"/>
</dbReference>
<evidence type="ECO:0000256" key="1">
    <source>
        <dbReference type="ARBA" id="ARBA00022801"/>
    </source>
</evidence>
<dbReference type="AlphaFoldDB" id="A0A290QGS5"/>
<dbReference type="InterPro" id="IPR012341">
    <property type="entry name" value="6hp_glycosidase-like_sf"/>
</dbReference>
<dbReference type="EMBL" id="CP023344">
    <property type="protein sequence ID" value="ATC63551.1"/>
    <property type="molecule type" value="Genomic_DNA"/>
</dbReference>
<dbReference type="GO" id="GO:0005975">
    <property type="term" value="P:carbohydrate metabolic process"/>
    <property type="evidence" value="ECO:0007669"/>
    <property type="project" value="InterPro"/>
</dbReference>
<dbReference type="PANTHER" id="PTHR33886:SF8">
    <property type="entry name" value="UNSATURATED RHAMNOGALACTURONAN HYDROLASE (EUROFUNG)"/>
    <property type="match status" value="1"/>
</dbReference>
<gene>
    <name evidence="2" type="ORF">CMV30_06055</name>
</gene>
<dbReference type="RefSeq" id="WP_096055183.1">
    <property type="nucleotide sequence ID" value="NZ_CP023344.1"/>
</dbReference>
<dbReference type="Pfam" id="PF07470">
    <property type="entry name" value="Glyco_hydro_88"/>
    <property type="match status" value="1"/>
</dbReference>
<dbReference type="Proteomes" id="UP000217265">
    <property type="component" value="Chromosome"/>
</dbReference>
<dbReference type="InterPro" id="IPR052043">
    <property type="entry name" value="PolySaccharide_Degr_Enz"/>
</dbReference>
<keyword evidence="3" id="KW-1185">Reference proteome</keyword>
<dbReference type="OrthoDB" id="258246at2"/>